<dbReference type="PANTHER" id="PTHR46964">
    <property type="entry name" value="SERPENTINE RECEPTOR, CLASS I-RELATED"/>
    <property type="match status" value="1"/>
</dbReference>
<dbReference type="PANTHER" id="PTHR46964:SF2">
    <property type="entry name" value="SERPENTINE RECEPTOR, CLASS T"/>
    <property type="match status" value="1"/>
</dbReference>
<dbReference type="AlphaFoldDB" id="A0AA36DEJ3"/>
<feature type="transmembrane region" description="Helical" evidence="1">
    <location>
        <begin position="126"/>
        <end position="153"/>
    </location>
</feature>
<gene>
    <name evidence="2" type="ORF">MSPICULIGERA_LOCUS23818</name>
</gene>
<name>A0AA36DEJ3_9BILA</name>
<proteinExistence type="predicted"/>
<keyword evidence="1" id="KW-1133">Transmembrane helix</keyword>
<dbReference type="InterPro" id="IPR019422">
    <property type="entry name" value="7TM_GPCR_serpentine_rcpt_Srh"/>
</dbReference>
<dbReference type="Proteomes" id="UP001177023">
    <property type="component" value="Unassembled WGS sequence"/>
</dbReference>
<accession>A0AA36DEJ3</accession>
<evidence type="ECO:0000256" key="1">
    <source>
        <dbReference type="SAM" id="Phobius"/>
    </source>
</evidence>
<keyword evidence="1" id="KW-0472">Membrane</keyword>
<comment type="caution">
    <text evidence="2">The sequence shown here is derived from an EMBL/GenBank/DDBJ whole genome shotgun (WGS) entry which is preliminary data.</text>
</comment>
<evidence type="ECO:0000313" key="3">
    <source>
        <dbReference type="Proteomes" id="UP001177023"/>
    </source>
</evidence>
<feature type="transmembrane region" description="Helical" evidence="1">
    <location>
        <begin position="76"/>
        <end position="105"/>
    </location>
</feature>
<protein>
    <submittedName>
        <fullName evidence="2">Uncharacterized protein</fullName>
    </submittedName>
</protein>
<organism evidence="2 3">
    <name type="scientific">Mesorhabditis spiculigera</name>
    <dbReference type="NCBI Taxonomy" id="96644"/>
    <lineage>
        <taxon>Eukaryota</taxon>
        <taxon>Metazoa</taxon>
        <taxon>Ecdysozoa</taxon>
        <taxon>Nematoda</taxon>
        <taxon>Chromadorea</taxon>
        <taxon>Rhabditida</taxon>
        <taxon>Rhabditina</taxon>
        <taxon>Rhabditomorpha</taxon>
        <taxon>Rhabditoidea</taxon>
        <taxon>Rhabditidae</taxon>
        <taxon>Mesorhabditinae</taxon>
        <taxon>Mesorhabditis</taxon>
    </lineage>
</organism>
<dbReference type="Pfam" id="PF10318">
    <property type="entry name" value="7TM_GPCR_Srh"/>
    <property type="match status" value="1"/>
</dbReference>
<dbReference type="EMBL" id="CATQJA010002706">
    <property type="protein sequence ID" value="CAJ0585808.1"/>
    <property type="molecule type" value="Genomic_DNA"/>
</dbReference>
<sequence length="250" mass="28447">MVVPTGHFMKFSRTLKAGFLITAYAFFLVPHLVLFPRTIQNQTEAREQIVMHYDIYETVMHVPNLLVFYPPTNPLFYTYMIVCGGLCTTFVIVITAFLFHTALILKRKDKYANFKTQLTHRKYIMILSTQMSVPMVAILEPGALIGLIIMFRIWNVQELAHIAFFTFSSHGLIGTVTMLALNEHFKAYIAKRFCNARDPDEPVPISLNAISNGVSRPGSAARQRGSAYRPQIRVVEFDPPDDHLPGNTRH</sequence>
<feature type="transmembrane region" description="Helical" evidence="1">
    <location>
        <begin position="17"/>
        <end position="35"/>
    </location>
</feature>
<reference evidence="2" key="1">
    <citation type="submission" date="2023-06" db="EMBL/GenBank/DDBJ databases">
        <authorList>
            <person name="Delattre M."/>
        </authorList>
    </citation>
    <scope>NUCLEOTIDE SEQUENCE</scope>
    <source>
        <strain evidence="2">AF72</strain>
    </source>
</reference>
<keyword evidence="1" id="KW-0812">Transmembrane</keyword>
<feature type="transmembrane region" description="Helical" evidence="1">
    <location>
        <begin position="159"/>
        <end position="181"/>
    </location>
</feature>
<evidence type="ECO:0000313" key="2">
    <source>
        <dbReference type="EMBL" id="CAJ0585808.1"/>
    </source>
</evidence>
<keyword evidence="3" id="KW-1185">Reference proteome</keyword>
<feature type="non-terminal residue" evidence="2">
    <location>
        <position position="1"/>
    </location>
</feature>